<accession>A0A1R2CT36</accession>
<sequence length="91" mass="10442">MGCCQSNFETGEIIISAFKDRTVNNSYHSDEGFAEISLDSKSDENEIIQRYTEQNRSKDFVVTFRSTSYSLHKTELEQSFLQSKGNALNKF</sequence>
<dbReference type="Proteomes" id="UP000187209">
    <property type="component" value="Unassembled WGS sequence"/>
</dbReference>
<evidence type="ECO:0000313" key="1">
    <source>
        <dbReference type="EMBL" id="OMJ92174.1"/>
    </source>
</evidence>
<protein>
    <submittedName>
        <fullName evidence="1">Uncharacterized protein</fullName>
    </submittedName>
</protein>
<proteinExistence type="predicted"/>
<keyword evidence="2" id="KW-1185">Reference proteome</keyword>
<organism evidence="1 2">
    <name type="scientific">Stentor coeruleus</name>
    <dbReference type="NCBI Taxonomy" id="5963"/>
    <lineage>
        <taxon>Eukaryota</taxon>
        <taxon>Sar</taxon>
        <taxon>Alveolata</taxon>
        <taxon>Ciliophora</taxon>
        <taxon>Postciliodesmatophora</taxon>
        <taxon>Heterotrichea</taxon>
        <taxon>Heterotrichida</taxon>
        <taxon>Stentoridae</taxon>
        <taxon>Stentor</taxon>
    </lineage>
</organism>
<reference evidence="1 2" key="1">
    <citation type="submission" date="2016-11" db="EMBL/GenBank/DDBJ databases">
        <title>The macronuclear genome of Stentor coeruleus: a giant cell with tiny introns.</title>
        <authorList>
            <person name="Slabodnick M."/>
            <person name="Ruby J.G."/>
            <person name="Reiff S.B."/>
            <person name="Swart E.C."/>
            <person name="Gosai S."/>
            <person name="Prabakaran S."/>
            <person name="Witkowska E."/>
            <person name="Larue G.E."/>
            <person name="Fisher S."/>
            <person name="Freeman R.M."/>
            <person name="Gunawardena J."/>
            <person name="Chu W."/>
            <person name="Stover N.A."/>
            <person name="Gregory B.D."/>
            <person name="Nowacki M."/>
            <person name="Derisi J."/>
            <person name="Roy S.W."/>
            <person name="Marshall W.F."/>
            <person name="Sood P."/>
        </authorList>
    </citation>
    <scope>NUCLEOTIDE SEQUENCE [LARGE SCALE GENOMIC DNA]</scope>
    <source>
        <strain evidence="1">WM001</strain>
    </source>
</reference>
<evidence type="ECO:0000313" key="2">
    <source>
        <dbReference type="Proteomes" id="UP000187209"/>
    </source>
</evidence>
<name>A0A1R2CT36_9CILI</name>
<gene>
    <name evidence="1" type="ORF">SteCoe_5166</name>
</gene>
<dbReference type="AlphaFoldDB" id="A0A1R2CT36"/>
<dbReference type="EMBL" id="MPUH01000067">
    <property type="protein sequence ID" value="OMJ92174.1"/>
    <property type="molecule type" value="Genomic_DNA"/>
</dbReference>
<comment type="caution">
    <text evidence="1">The sequence shown here is derived from an EMBL/GenBank/DDBJ whole genome shotgun (WGS) entry which is preliminary data.</text>
</comment>